<evidence type="ECO:0000256" key="14">
    <source>
        <dbReference type="PIRNR" id="PIRNR004638"/>
    </source>
</evidence>
<dbReference type="Pfam" id="PF03653">
    <property type="entry name" value="UPF0093"/>
    <property type="match status" value="1"/>
</dbReference>
<evidence type="ECO:0000256" key="4">
    <source>
        <dbReference type="ARBA" id="ARBA00017504"/>
    </source>
</evidence>
<proteinExistence type="inferred from homology"/>
<feature type="transmembrane region" description="Helical" evidence="15">
    <location>
        <begin position="6"/>
        <end position="27"/>
    </location>
</feature>
<evidence type="ECO:0000256" key="15">
    <source>
        <dbReference type="SAM" id="Phobius"/>
    </source>
</evidence>
<keyword evidence="7 15" id="KW-0812">Transmembrane</keyword>
<dbReference type="UniPathway" id="UPA00251">
    <property type="reaction ID" value="UER00324"/>
</dbReference>
<comment type="subcellular location">
    <subcellularLocation>
        <location evidence="1">Cell membrane</location>
        <topology evidence="1">Multi-pass membrane protein</topology>
    </subcellularLocation>
</comment>
<evidence type="ECO:0000313" key="16">
    <source>
        <dbReference type="EMBL" id="PDH41961.1"/>
    </source>
</evidence>
<keyword evidence="11 14" id="KW-0408">Iron</keyword>
<accession>A0A2A5WZV8</accession>
<dbReference type="Proteomes" id="UP000219327">
    <property type="component" value="Unassembled WGS sequence"/>
</dbReference>
<evidence type="ECO:0000313" key="17">
    <source>
        <dbReference type="Proteomes" id="UP000219327"/>
    </source>
</evidence>
<dbReference type="GO" id="GO:0005886">
    <property type="term" value="C:plasma membrane"/>
    <property type="evidence" value="ECO:0007669"/>
    <property type="project" value="UniProtKB-SubCell"/>
</dbReference>
<comment type="cofactor">
    <cofactor evidence="14">
        <name>heme b</name>
        <dbReference type="ChEBI" id="CHEBI:60344"/>
    </cofactor>
    <text evidence="14">Binds 1 heme b (iron(II)-protoporphyrin IX) group per subunit.</text>
</comment>
<keyword evidence="9 15" id="KW-1133">Transmembrane helix</keyword>
<comment type="pathway">
    <text evidence="2 14">Porphyrin-containing compound metabolism; protoporphyrin-IX biosynthesis; protoporphyrin-IX from protoporphyrinogen-IX: step 1/1.</text>
</comment>
<organism evidence="16 17">
    <name type="scientific">OM182 bacterium MED-G24</name>
    <dbReference type="NCBI Taxonomy" id="1986255"/>
    <lineage>
        <taxon>Bacteria</taxon>
        <taxon>Pseudomonadati</taxon>
        <taxon>Pseudomonadota</taxon>
        <taxon>Gammaproteobacteria</taxon>
        <taxon>OMG group</taxon>
        <taxon>OM182 clade</taxon>
    </lineage>
</organism>
<evidence type="ECO:0000256" key="9">
    <source>
        <dbReference type="ARBA" id="ARBA00022989"/>
    </source>
</evidence>
<name>A0A2A5WZV8_9GAMM</name>
<gene>
    <name evidence="16" type="ORF">CNE99_01020</name>
</gene>
<keyword evidence="12 14" id="KW-0472">Membrane</keyword>
<comment type="similarity">
    <text evidence="3 14">Belongs to the HemJ family.</text>
</comment>
<keyword evidence="6 14" id="KW-0349">Heme</keyword>
<evidence type="ECO:0000256" key="1">
    <source>
        <dbReference type="ARBA" id="ARBA00004651"/>
    </source>
</evidence>
<dbReference type="PANTHER" id="PTHR40255:SF1">
    <property type="entry name" value="PROTOPORPHYRINOGEN IX OXIDASE"/>
    <property type="match status" value="1"/>
</dbReference>
<dbReference type="EC" id="1.3.99.-" evidence="14"/>
<evidence type="ECO:0000256" key="5">
    <source>
        <dbReference type="ARBA" id="ARBA00022475"/>
    </source>
</evidence>
<evidence type="ECO:0000256" key="3">
    <source>
        <dbReference type="ARBA" id="ARBA00006501"/>
    </source>
</evidence>
<dbReference type="InterPro" id="IPR005265">
    <property type="entry name" value="HemJ-like"/>
</dbReference>
<feature type="transmembrane region" description="Helical" evidence="15">
    <location>
        <begin position="48"/>
        <end position="69"/>
    </location>
</feature>
<evidence type="ECO:0000256" key="11">
    <source>
        <dbReference type="ARBA" id="ARBA00023004"/>
    </source>
</evidence>
<dbReference type="GO" id="GO:0046872">
    <property type="term" value="F:metal ion binding"/>
    <property type="evidence" value="ECO:0007669"/>
    <property type="project" value="UniProtKB-UniRule"/>
</dbReference>
<dbReference type="AlphaFoldDB" id="A0A2A5WZV8"/>
<evidence type="ECO:0000256" key="8">
    <source>
        <dbReference type="ARBA" id="ARBA00022723"/>
    </source>
</evidence>
<evidence type="ECO:0000256" key="10">
    <source>
        <dbReference type="ARBA" id="ARBA00023002"/>
    </source>
</evidence>
<dbReference type="EMBL" id="NTKD01000002">
    <property type="protein sequence ID" value="PDH41961.1"/>
    <property type="molecule type" value="Genomic_DNA"/>
</dbReference>
<dbReference type="GO" id="GO:0070818">
    <property type="term" value="F:protoporphyrinogen oxidase activity"/>
    <property type="evidence" value="ECO:0007669"/>
    <property type="project" value="UniProtKB-UniRule"/>
</dbReference>
<feature type="transmembrane region" description="Helical" evidence="15">
    <location>
        <begin position="115"/>
        <end position="135"/>
    </location>
</feature>
<evidence type="ECO:0000256" key="13">
    <source>
        <dbReference type="ARBA" id="ARBA00048390"/>
    </source>
</evidence>
<comment type="caution">
    <text evidence="16">The sequence shown here is derived from an EMBL/GenBank/DDBJ whole genome shotgun (WGS) entry which is preliminary data.</text>
</comment>
<evidence type="ECO:0000256" key="12">
    <source>
        <dbReference type="ARBA" id="ARBA00023136"/>
    </source>
</evidence>
<evidence type="ECO:0000256" key="7">
    <source>
        <dbReference type="ARBA" id="ARBA00022692"/>
    </source>
</evidence>
<keyword evidence="5 14" id="KW-1003">Cell membrane</keyword>
<evidence type="ECO:0000256" key="2">
    <source>
        <dbReference type="ARBA" id="ARBA00005073"/>
    </source>
</evidence>
<sequence>MLWVKTFHIIFVMAWMAGLFYLPRILVHYQEGLDANEDVHRLVTMANKLLRFTWVMAVIGTTLGIWLWLGWFFGGGWVLAKLGFVIGLIIYLMICQLLVRRMQSGGSLRLSSLQLRLFNEGGLVLLVPIVLLAVFKPF</sequence>
<comment type="function">
    <text evidence="14">Catalyzes the oxidation of protoporphyrinogen IX to protoporphyrin IX.</text>
</comment>
<keyword evidence="8 14" id="KW-0479">Metal-binding</keyword>
<dbReference type="PANTHER" id="PTHR40255">
    <property type="entry name" value="UPF0093 MEMBRANE PROTEIN SLR1790"/>
    <property type="match status" value="1"/>
</dbReference>
<keyword evidence="10" id="KW-0560">Oxidoreductase</keyword>
<reference evidence="16 17" key="1">
    <citation type="submission" date="2017-08" db="EMBL/GenBank/DDBJ databases">
        <title>Fine stratification of microbial communities through a metagenomic profile of the photic zone.</title>
        <authorList>
            <person name="Haro-Moreno J.M."/>
            <person name="Lopez-Perez M."/>
            <person name="De La Torre J."/>
            <person name="Picazo A."/>
            <person name="Camacho A."/>
            <person name="Rodriguez-Valera F."/>
        </authorList>
    </citation>
    <scope>NUCLEOTIDE SEQUENCE [LARGE SCALE GENOMIC DNA]</scope>
    <source>
        <strain evidence="16">MED-G24</strain>
    </source>
</reference>
<feature type="transmembrane region" description="Helical" evidence="15">
    <location>
        <begin position="75"/>
        <end position="94"/>
    </location>
</feature>
<comment type="catalytic activity">
    <reaction evidence="13 14">
        <text>protoporphyrinogen IX + 3 A = protoporphyrin IX + 3 AH2</text>
        <dbReference type="Rhea" id="RHEA:62000"/>
        <dbReference type="ChEBI" id="CHEBI:13193"/>
        <dbReference type="ChEBI" id="CHEBI:17499"/>
        <dbReference type="ChEBI" id="CHEBI:57306"/>
        <dbReference type="ChEBI" id="CHEBI:57307"/>
    </reaction>
</comment>
<dbReference type="GO" id="GO:0006782">
    <property type="term" value="P:protoporphyrinogen IX biosynthetic process"/>
    <property type="evidence" value="ECO:0007669"/>
    <property type="project" value="UniProtKB-UniRule"/>
</dbReference>
<evidence type="ECO:0000256" key="6">
    <source>
        <dbReference type="ARBA" id="ARBA00022617"/>
    </source>
</evidence>
<dbReference type="PIRSF" id="PIRSF004638">
    <property type="entry name" value="UCP004638"/>
    <property type="match status" value="1"/>
</dbReference>
<protein>
    <recommendedName>
        <fullName evidence="4 14">Protoporphyrinogen IX oxidase</fullName>
        <ecNumber evidence="14">1.3.99.-</ecNumber>
    </recommendedName>
</protein>